<dbReference type="STRING" id="602072.A0A1R3REG1"/>
<dbReference type="EMBL" id="KV907506">
    <property type="protein sequence ID" value="OOF92876.1"/>
    <property type="molecule type" value="Genomic_DNA"/>
</dbReference>
<reference evidence="3" key="1">
    <citation type="journal article" date="2017" name="Genome Biol.">
        <title>Comparative genomics reveals high biological diversity and specific adaptations in the industrially and medically important fungal genus Aspergillus.</title>
        <authorList>
            <person name="de Vries R.P."/>
            <person name="Riley R."/>
            <person name="Wiebenga A."/>
            <person name="Aguilar-Osorio G."/>
            <person name="Amillis S."/>
            <person name="Uchima C.A."/>
            <person name="Anderluh G."/>
            <person name="Asadollahi M."/>
            <person name="Askin M."/>
            <person name="Barry K."/>
            <person name="Battaglia E."/>
            <person name="Bayram O."/>
            <person name="Benocci T."/>
            <person name="Braus-Stromeyer S.A."/>
            <person name="Caldana C."/>
            <person name="Canovas D."/>
            <person name="Cerqueira G.C."/>
            <person name="Chen F."/>
            <person name="Chen W."/>
            <person name="Choi C."/>
            <person name="Clum A."/>
            <person name="Dos Santos R.A."/>
            <person name="Damasio A.R."/>
            <person name="Diallinas G."/>
            <person name="Emri T."/>
            <person name="Fekete E."/>
            <person name="Flipphi M."/>
            <person name="Freyberg S."/>
            <person name="Gallo A."/>
            <person name="Gournas C."/>
            <person name="Habgood R."/>
            <person name="Hainaut M."/>
            <person name="Harispe M.L."/>
            <person name="Henrissat B."/>
            <person name="Hilden K.S."/>
            <person name="Hope R."/>
            <person name="Hossain A."/>
            <person name="Karabika E."/>
            <person name="Karaffa L."/>
            <person name="Karanyi Z."/>
            <person name="Krasevec N."/>
            <person name="Kuo A."/>
            <person name="Kusch H."/>
            <person name="LaButti K."/>
            <person name="Lagendijk E.L."/>
            <person name="Lapidus A."/>
            <person name="Levasseur A."/>
            <person name="Lindquist E."/>
            <person name="Lipzen A."/>
            <person name="Logrieco A.F."/>
            <person name="MacCabe A."/>
            <person name="Maekelae M.R."/>
            <person name="Malavazi I."/>
            <person name="Melin P."/>
            <person name="Meyer V."/>
            <person name="Mielnichuk N."/>
            <person name="Miskei M."/>
            <person name="Molnar A.P."/>
            <person name="Mule G."/>
            <person name="Ngan C.Y."/>
            <person name="Orejas M."/>
            <person name="Orosz E."/>
            <person name="Ouedraogo J.P."/>
            <person name="Overkamp K.M."/>
            <person name="Park H.-S."/>
            <person name="Perrone G."/>
            <person name="Piumi F."/>
            <person name="Punt P.J."/>
            <person name="Ram A.F."/>
            <person name="Ramon A."/>
            <person name="Rauscher S."/>
            <person name="Record E."/>
            <person name="Riano-Pachon D.M."/>
            <person name="Robert V."/>
            <person name="Roehrig J."/>
            <person name="Ruller R."/>
            <person name="Salamov A."/>
            <person name="Salih N.S."/>
            <person name="Samson R.A."/>
            <person name="Sandor E."/>
            <person name="Sanguinetti M."/>
            <person name="Schuetze T."/>
            <person name="Sepcic K."/>
            <person name="Shelest E."/>
            <person name="Sherlock G."/>
            <person name="Sophianopoulou V."/>
            <person name="Squina F.M."/>
            <person name="Sun H."/>
            <person name="Susca A."/>
            <person name="Todd R.B."/>
            <person name="Tsang A."/>
            <person name="Unkles S.E."/>
            <person name="van de Wiele N."/>
            <person name="van Rossen-Uffink D."/>
            <person name="Oliveira J.V."/>
            <person name="Vesth T.C."/>
            <person name="Visser J."/>
            <person name="Yu J.-H."/>
            <person name="Zhou M."/>
            <person name="Andersen M.R."/>
            <person name="Archer D.B."/>
            <person name="Baker S.E."/>
            <person name="Benoit I."/>
            <person name="Brakhage A.A."/>
            <person name="Braus G.H."/>
            <person name="Fischer R."/>
            <person name="Frisvad J.C."/>
            <person name="Goldman G.H."/>
            <person name="Houbraken J."/>
            <person name="Oakley B."/>
            <person name="Pocsi I."/>
            <person name="Scazzocchio C."/>
            <person name="Seiboth B."/>
            <person name="vanKuyk P.A."/>
            <person name="Wortman J."/>
            <person name="Dyer P.S."/>
            <person name="Grigoriev I.V."/>
        </authorList>
    </citation>
    <scope>NUCLEOTIDE SEQUENCE [LARGE SCALE GENOMIC DNA]</scope>
    <source>
        <strain evidence="3">ITEM 5010</strain>
    </source>
</reference>
<dbReference type="Pfam" id="PF01636">
    <property type="entry name" value="APH"/>
    <property type="match status" value="1"/>
</dbReference>
<dbReference type="InterPro" id="IPR002575">
    <property type="entry name" value="Aminoglycoside_PTrfase"/>
</dbReference>
<accession>A0A1R3REG1</accession>
<dbReference type="InterPro" id="IPR051678">
    <property type="entry name" value="AGP_Transferase"/>
</dbReference>
<dbReference type="VEuPathDB" id="FungiDB:ASPCADRAFT_133267"/>
<dbReference type="OrthoDB" id="5412996at2759"/>
<dbReference type="SUPFAM" id="SSF56112">
    <property type="entry name" value="Protein kinase-like (PK-like)"/>
    <property type="match status" value="1"/>
</dbReference>
<evidence type="ECO:0000313" key="2">
    <source>
        <dbReference type="EMBL" id="OOF92876.1"/>
    </source>
</evidence>
<dbReference type="PANTHER" id="PTHR21310:SF37">
    <property type="entry name" value="AMINOGLYCOSIDE PHOSPHOTRANSFERASE DOMAIN-CONTAINING PROTEIN"/>
    <property type="match status" value="1"/>
</dbReference>
<organism evidence="2 3">
    <name type="scientific">Aspergillus carbonarius (strain ITEM 5010)</name>
    <dbReference type="NCBI Taxonomy" id="602072"/>
    <lineage>
        <taxon>Eukaryota</taxon>
        <taxon>Fungi</taxon>
        <taxon>Dikarya</taxon>
        <taxon>Ascomycota</taxon>
        <taxon>Pezizomycotina</taxon>
        <taxon>Eurotiomycetes</taxon>
        <taxon>Eurotiomycetidae</taxon>
        <taxon>Eurotiales</taxon>
        <taxon>Aspergillaceae</taxon>
        <taxon>Aspergillus</taxon>
        <taxon>Aspergillus subgen. Circumdati</taxon>
    </lineage>
</organism>
<proteinExistence type="predicted"/>
<gene>
    <name evidence="2" type="ORF">ASPCADRAFT_133267</name>
</gene>
<protein>
    <recommendedName>
        <fullName evidence="1">Aminoglycoside phosphotransferase domain-containing protein</fullName>
    </recommendedName>
</protein>
<evidence type="ECO:0000313" key="3">
    <source>
        <dbReference type="Proteomes" id="UP000188318"/>
    </source>
</evidence>
<evidence type="ECO:0000259" key="1">
    <source>
        <dbReference type="Pfam" id="PF01636"/>
    </source>
</evidence>
<dbReference type="OMA" id="DVAWEQA"/>
<name>A0A1R3REG1_ASPC5</name>
<dbReference type="PANTHER" id="PTHR21310">
    <property type="entry name" value="AMINOGLYCOSIDE PHOSPHOTRANSFERASE-RELATED-RELATED"/>
    <property type="match status" value="1"/>
</dbReference>
<feature type="domain" description="Aminoglycoside phosphotransferase" evidence="1">
    <location>
        <begin position="119"/>
        <end position="198"/>
    </location>
</feature>
<keyword evidence="3" id="KW-1185">Reference proteome</keyword>
<dbReference type="Proteomes" id="UP000188318">
    <property type="component" value="Unassembled WGS sequence"/>
</dbReference>
<sequence length="523" mass="59784">MDVANAVQMLIFPVPVNSRMPSSGARSKGLTPQPGCLSDVDWERSLFAPPGPEHILADEDFHIRMARLLSADAAALRKSEETAQSWLDSLHDRDRYITIRDFILRYREGEAMELKHMIGSGNINYRSIYEDGSSVVLRLPIPGFTQFPDEKVQAEVAVMQWLKENTSIPIPQVLHWGTSEQNPLQLGPFILMEFIDHHGSLLEVLNTPGRVDKDRPALNASIGVETLAFFYRQIADALLPLAMAPMPNIGSLIPKTNGSGDKGWDVGARPLSLHWEELVRAAVLPDAELPTNTFPTTFSYLNAMADLHIKHLVHQPNGSVTSKNDCRQKFLARLLFRKLAREDRLLPSNDAGFRLWCDDIRPAHILLDENENITGFIDWEFSYAAPADFTYAPPYWLVLGKPHQWQEGLDDWTRNYEKCLGCFLAAVRECEDEWIRLQRLDAGQRLSTRMRESWETGRFWVVYAAMHHFGFDLIFRERLDKMFFGSESNWDADWERRILLLSDEEQAELHRLVQEKLESTGLS</sequence>
<dbReference type="Gene3D" id="3.30.200.20">
    <property type="entry name" value="Phosphorylase Kinase, domain 1"/>
    <property type="match status" value="1"/>
</dbReference>
<dbReference type="InterPro" id="IPR011009">
    <property type="entry name" value="Kinase-like_dom_sf"/>
</dbReference>
<dbReference type="AlphaFoldDB" id="A0A1R3REG1"/>